<evidence type="ECO:0000256" key="5">
    <source>
        <dbReference type="SAM" id="MobiDB-lite"/>
    </source>
</evidence>
<accession>A0ABR4DAU7</accession>
<feature type="compositionally biased region" description="Low complexity" evidence="5">
    <location>
        <begin position="185"/>
        <end position="202"/>
    </location>
</feature>
<keyword evidence="7" id="KW-0732">Signal</keyword>
<reference evidence="8 9" key="1">
    <citation type="journal article" date="2024" name="Commun. Biol.">
        <title>Comparative genomic analysis of thermophilic fungi reveals convergent evolutionary adaptations and gene losses.</title>
        <authorList>
            <person name="Steindorff A.S."/>
            <person name="Aguilar-Pontes M.V."/>
            <person name="Robinson A.J."/>
            <person name="Andreopoulos B."/>
            <person name="LaButti K."/>
            <person name="Kuo A."/>
            <person name="Mondo S."/>
            <person name="Riley R."/>
            <person name="Otillar R."/>
            <person name="Haridas S."/>
            <person name="Lipzen A."/>
            <person name="Grimwood J."/>
            <person name="Schmutz J."/>
            <person name="Clum A."/>
            <person name="Reid I.D."/>
            <person name="Moisan M.C."/>
            <person name="Butler G."/>
            <person name="Nguyen T.T.M."/>
            <person name="Dewar K."/>
            <person name="Conant G."/>
            <person name="Drula E."/>
            <person name="Henrissat B."/>
            <person name="Hansel C."/>
            <person name="Singer S."/>
            <person name="Hutchinson M.I."/>
            <person name="de Vries R.P."/>
            <person name="Natvig D.O."/>
            <person name="Powell A.J."/>
            <person name="Tsang A."/>
            <person name="Grigoriev I.V."/>
        </authorList>
    </citation>
    <scope>NUCLEOTIDE SEQUENCE [LARGE SCALE GENOMIC DNA]</scope>
    <source>
        <strain evidence="8 9">ATCC 22073</strain>
    </source>
</reference>
<feature type="region of interest" description="Disordered" evidence="5">
    <location>
        <begin position="279"/>
        <end position="331"/>
    </location>
</feature>
<proteinExistence type="predicted"/>
<dbReference type="RefSeq" id="XP_070865881.1">
    <property type="nucleotide sequence ID" value="XM_071010920.1"/>
</dbReference>
<sequence>MMTRYGSGLGLGGFLVALLAMTRPLGARAACYYASGRLAPNDVPCRDDTQHSVCCGQGYACLSNGICMATGAELQKPGASRYVRGACTDPTWRSSHCPLFCIEEGVDFLDGGNGIQKCEGRSDDTYYCVNKNSATEASCAEGRKLLFFPGAPAVLTTIGVPQNTPTPTSSPSTSPTSTDGKEPATASSTTETSTQGTSTSSSRPGDPDETVPPTDDAKRPEETGIDDRNNNDSNTAAPSSSSSSSGPNIGVIVGGVLGGLALLILAGLAGWIIARRSNRRADVRASPSSNPGDGPDRFAASSTLLASPDAPYAPRLDAGGRRSPSPAYPAGAYEVTGESKPLGGKLLGQEQLQQQHQRPVWDVAYHELPPGPDMRALMGHELGTERRAELPVELGKNA</sequence>
<evidence type="ECO:0000256" key="3">
    <source>
        <dbReference type="ARBA" id="ARBA00022989"/>
    </source>
</evidence>
<evidence type="ECO:0000256" key="7">
    <source>
        <dbReference type="SAM" id="SignalP"/>
    </source>
</evidence>
<organism evidence="8 9">
    <name type="scientific">Remersonia thermophila</name>
    <dbReference type="NCBI Taxonomy" id="72144"/>
    <lineage>
        <taxon>Eukaryota</taxon>
        <taxon>Fungi</taxon>
        <taxon>Dikarya</taxon>
        <taxon>Ascomycota</taxon>
        <taxon>Pezizomycotina</taxon>
        <taxon>Sordariomycetes</taxon>
        <taxon>Sordariomycetidae</taxon>
        <taxon>Sordariales</taxon>
        <taxon>Sordariales incertae sedis</taxon>
        <taxon>Remersonia</taxon>
    </lineage>
</organism>
<feature type="compositionally biased region" description="Low complexity" evidence="5">
    <location>
        <begin position="165"/>
        <end position="178"/>
    </location>
</feature>
<dbReference type="GeneID" id="98125564"/>
<keyword evidence="2 6" id="KW-0812">Transmembrane</keyword>
<evidence type="ECO:0000313" key="9">
    <source>
        <dbReference type="Proteomes" id="UP001600064"/>
    </source>
</evidence>
<comment type="caution">
    <text evidence="8">The sequence shown here is derived from an EMBL/GenBank/DDBJ whole genome shotgun (WGS) entry which is preliminary data.</text>
</comment>
<feature type="signal peptide" evidence="7">
    <location>
        <begin position="1"/>
        <end position="29"/>
    </location>
</feature>
<feature type="compositionally biased region" description="Low complexity" evidence="5">
    <location>
        <begin position="236"/>
        <end position="247"/>
    </location>
</feature>
<gene>
    <name evidence="8" type="ORF">VTJ83DRAFT_4431</name>
</gene>
<evidence type="ECO:0000256" key="2">
    <source>
        <dbReference type="ARBA" id="ARBA00022692"/>
    </source>
</evidence>
<dbReference type="EMBL" id="JAZGUE010000004">
    <property type="protein sequence ID" value="KAL2267154.1"/>
    <property type="molecule type" value="Genomic_DNA"/>
</dbReference>
<keyword evidence="9" id="KW-1185">Reference proteome</keyword>
<feature type="region of interest" description="Disordered" evidence="5">
    <location>
        <begin position="158"/>
        <end position="247"/>
    </location>
</feature>
<dbReference type="Proteomes" id="UP001600064">
    <property type="component" value="Unassembled WGS sequence"/>
</dbReference>
<keyword evidence="4 6" id="KW-0472">Membrane</keyword>
<protein>
    <submittedName>
        <fullName evidence="8">Uncharacterized protein</fullName>
    </submittedName>
</protein>
<dbReference type="InterPro" id="IPR051694">
    <property type="entry name" value="Immunoregulatory_rcpt-like"/>
</dbReference>
<name>A0ABR4DAU7_9PEZI</name>
<feature type="chain" id="PRO_5047208389" evidence="7">
    <location>
        <begin position="30"/>
        <end position="398"/>
    </location>
</feature>
<feature type="transmembrane region" description="Helical" evidence="6">
    <location>
        <begin position="249"/>
        <end position="274"/>
    </location>
</feature>
<keyword evidence="3 6" id="KW-1133">Transmembrane helix</keyword>
<evidence type="ECO:0000256" key="4">
    <source>
        <dbReference type="ARBA" id="ARBA00023136"/>
    </source>
</evidence>
<dbReference type="PANTHER" id="PTHR15549">
    <property type="entry name" value="PAIRED IMMUNOGLOBULIN-LIKE TYPE 2 RECEPTOR"/>
    <property type="match status" value="1"/>
</dbReference>
<evidence type="ECO:0000256" key="6">
    <source>
        <dbReference type="SAM" id="Phobius"/>
    </source>
</evidence>
<comment type="subcellular location">
    <subcellularLocation>
        <location evidence="1">Membrane</location>
        <topology evidence="1">Single-pass membrane protein</topology>
    </subcellularLocation>
</comment>
<evidence type="ECO:0000256" key="1">
    <source>
        <dbReference type="ARBA" id="ARBA00004167"/>
    </source>
</evidence>
<evidence type="ECO:0000313" key="8">
    <source>
        <dbReference type="EMBL" id="KAL2267154.1"/>
    </source>
</evidence>
<feature type="compositionally biased region" description="Basic and acidic residues" evidence="5">
    <location>
        <begin position="215"/>
        <end position="230"/>
    </location>
</feature>
<dbReference type="PANTHER" id="PTHR15549:SF26">
    <property type="entry name" value="AXIAL BUDDING PATTERN PROTEIN 2-RELATED"/>
    <property type="match status" value="1"/>
</dbReference>